<sequence length="214" mass="23655">MRRGGMKLANSVPTASSRYMHIKQRTTYDRHYNENADAVVTQIRDIVIEMFSLSMRGKKEMIGRVLAAYKTGATPIPPARCAPTPPPPRPPSHSARRSNVPACTPISDFNGNQGHNKGTSTPSDFVPNYNEDGIEIPNGHVPNIYNPGANFMRENPTPRTPVVHDNPPVRPPDSPWRPARTPNILNATNNPVGDIGTSYSPVLRMQKRNQTDDI</sequence>
<protein>
    <submittedName>
        <fullName evidence="2">Uncharacterized protein</fullName>
    </submittedName>
</protein>
<gene>
    <name evidence="2" type="ORF">KUTeg_025066</name>
</gene>
<feature type="compositionally biased region" description="Pro residues" evidence="1">
    <location>
        <begin position="75"/>
        <end position="91"/>
    </location>
</feature>
<evidence type="ECO:0000313" key="3">
    <source>
        <dbReference type="Proteomes" id="UP001217089"/>
    </source>
</evidence>
<name>A0ABQ9E046_TEGGR</name>
<keyword evidence="3" id="KW-1185">Reference proteome</keyword>
<accession>A0ABQ9E046</accession>
<proteinExistence type="predicted"/>
<feature type="region of interest" description="Disordered" evidence="1">
    <location>
        <begin position="73"/>
        <end position="124"/>
    </location>
</feature>
<reference evidence="2 3" key="1">
    <citation type="submission" date="2022-12" db="EMBL/GenBank/DDBJ databases">
        <title>Chromosome-level genome of Tegillarca granosa.</title>
        <authorList>
            <person name="Kim J."/>
        </authorList>
    </citation>
    <scope>NUCLEOTIDE SEQUENCE [LARGE SCALE GENOMIC DNA]</scope>
    <source>
        <strain evidence="2">Teg-2019</strain>
        <tissue evidence="2">Adductor muscle</tissue>
    </source>
</reference>
<organism evidence="2 3">
    <name type="scientific">Tegillarca granosa</name>
    <name type="common">Malaysian cockle</name>
    <name type="synonym">Anadara granosa</name>
    <dbReference type="NCBI Taxonomy" id="220873"/>
    <lineage>
        <taxon>Eukaryota</taxon>
        <taxon>Metazoa</taxon>
        <taxon>Spiralia</taxon>
        <taxon>Lophotrochozoa</taxon>
        <taxon>Mollusca</taxon>
        <taxon>Bivalvia</taxon>
        <taxon>Autobranchia</taxon>
        <taxon>Pteriomorphia</taxon>
        <taxon>Arcoida</taxon>
        <taxon>Arcoidea</taxon>
        <taxon>Arcidae</taxon>
        <taxon>Tegillarca</taxon>
    </lineage>
</organism>
<evidence type="ECO:0000313" key="2">
    <source>
        <dbReference type="EMBL" id="KAJ8298535.1"/>
    </source>
</evidence>
<comment type="caution">
    <text evidence="2">The sequence shown here is derived from an EMBL/GenBank/DDBJ whole genome shotgun (WGS) entry which is preliminary data.</text>
</comment>
<dbReference type="EMBL" id="JARBDR010000923">
    <property type="protein sequence ID" value="KAJ8298535.1"/>
    <property type="molecule type" value="Genomic_DNA"/>
</dbReference>
<dbReference type="Proteomes" id="UP001217089">
    <property type="component" value="Unassembled WGS sequence"/>
</dbReference>
<evidence type="ECO:0000256" key="1">
    <source>
        <dbReference type="SAM" id="MobiDB-lite"/>
    </source>
</evidence>
<feature type="compositionally biased region" description="Polar residues" evidence="1">
    <location>
        <begin position="107"/>
        <end position="123"/>
    </location>
</feature>